<comment type="subcellular location">
    <subcellularLocation>
        <location evidence="10">Cell membrane</location>
        <topology evidence="10">Multi-pass membrane protein</topology>
    </subcellularLocation>
    <subcellularLocation>
        <location evidence="10">Bacterial flagellum basal body</location>
    </subcellularLocation>
</comment>
<keyword evidence="4 10" id="KW-1003">Cell membrane</keyword>
<feature type="transmembrane region" description="Helical" evidence="10">
    <location>
        <begin position="6"/>
        <end position="30"/>
    </location>
</feature>
<comment type="caution">
    <text evidence="11">The sequence shown here is derived from an EMBL/GenBank/DDBJ whole genome shotgun (WGS) entry which is preliminary data.</text>
</comment>
<dbReference type="PRINTS" id="PR00953">
    <property type="entry name" value="TYPE3IMRPROT"/>
</dbReference>
<protein>
    <recommendedName>
        <fullName evidence="3 9">Flagellar biosynthetic protein FliR</fullName>
    </recommendedName>
</protein>
<dbReference type="InterPro" id="IPR006303">
    <property type="entry name" value="FliR"/>
</dbReference>
<feature type="transmembrane region" description="Helical" evidence="10">
    <location>
        <begin position="211"/>
        <end position="239"/>
    </location>
</feature>
<evidence type="ECO:0000256" key="10">
    <source>
        <dbReference type="RuleBase" id="RU362071"/>
    </source>
</evidence>
<evidence type="ECO:0000256" key="3">
    <source>
        <dbReference type="ARBA" id="ARBA00021717"/>
    </source>
</evidence>
<feature type="transmembrane region" description="Helical" evidence="10">
    <location>
        <begin position="67"/>
        <end position="90"/>
    </location>
</feature>
<dbReference type="AlphaFoldDB" id="A0A317E091"/>
<accession>A0A317E091</accession>
<dbReference type="PANTHER" id="PTHR30065">
    <property type="entry name" value="FLAGELLAR BIOSYNTHETIC PROTEIN FLIR"/>
    <property type="match status" value="1"/>
</dbReference>
<keyword evidence="6 10" id="KW-1133">Transmembrane helix</keyword>
<evidence type="ECO:0000313" key="12">
    <source>
        <dbReference type="Proteomes" id="UP000245461"/>
    </source>
</evidence>
<dbReference type="PANTHER" id="PTHR30065:SF8">
    <property type="entry name" value="FLAGELLAR BIOSYNTHETIC PROTEIN FLIR"/>
    <property type="match status" value="1"/>
</dbReference>
<sequence>MLDQLLPGGVFALALVFARIGTMVMVLPVFGEQYVQARIRLALALFLTVIILPRAGTLPPLPAQPALLLPLIGGEVLVGLAIAGIARLAVSALHIAGTIIAVQSGLAAAQNVDPTQGTQSAVASNFLVMTGTTLIVVADLHHLLIGALVESYRLFPVAAAPPVGDFARLATGVIADTFTLAMQMSAPFLAFGVVFNVLLGLMNRLMPVMQVFFIAMPLQIPLAFLLLSLTMGFTLTLFADRFVDALGPLIR</sequence>
<dbReference type="RefSeq" id="WP_109907621.1">
    <property type="nucleotide sequence ID" value="NZ_QGLE01000013.1"/>
</dbReference>
<evidence type="ECO:0000256" key="1">
    <source>
        <dbReference type="ARBA" id="ARBA00002578"/>
    </source>
</evidence>
<evidence type="ECO:0000256" key="9">
    <source>
        <dbReference type="NCBIfam" id="TIGR01400"/>
    </source>
</evidence>
<keyword evidence="11" id="KW-0282">Flagellum</keyword>
<dbReference type="Pfam" id="PF01311">
    <property type="entry name" value="Bac_export_1"/>
    <property type="match status" value="1"/>
</dbReference>
<proteinExistence type="inferred from homology"/>
<evidence type="ECO:0000256" key="5">
    <source>
        <dbReference type="ARBA" id="ARBA00022692"/>
    </source>
</evidence>
<evidence type="ECO:0000256" key="7">
    <source>
        <dbReference type="ARBA" id="ARBA00023136"/>
    </source>
</evidence>
<name>A0A317E091_9PROT</name>
<dbReference type="GO" id="GO:0006605">
    <property type="term" value="P:protein targeting"/>
    <property type="evidence" value="ECO:0007669"/>
    <property type="project" value="UniProtKB-UniRule"/>
</dbReference>
<organism evidence="11 12">
    <name type="scientific">Zavarzinia aquatilis</name>
    <dbReference type="NCBI Taxonomy" id="2211142"/>
    <lineage>
        <taxon>Bacteria</taxon>
        <taxon>Pseudomonadati</taxon>
        <taxon>Pseudomonadota</taxon>
        <taxon>Alphaproteobacteria</taxon>
        <taxon>Rhodospirillales</taxon>
        <taxon>Zavarziniaceae</taxon>
        <taxon>Zavarzinia</taxon>
    </lineage>
</organism>
<keyword evidence="12" id="KW-1185">Reference proteome</keyword>
<dbReference type="OrthoDB" id="9779817at2"/>
<reference evidence="11 12" key="1">
    <citation type="submission" date="2018-05" db="EMBL/GenBank/DDBJ databases">
        <title>Zavarzinia sp. HR-AS.</title>
        <authorList>
            <person name="Lee Y."/>
            <person name="Jeon C.O."/>
        </authorList>
    </citation>
    <scope>NUCLEOTIDE SEQUENCE [LARGE SCALE GENOMIC DNA]</scope>
    <source>
        <strain evidence="11 12">HR-AS</strain>
    </source>
</reference>
<dbReference type="NCBIfam" id="TIGR01400">
    <property type="entry name" value="fliR"/>
    <property type="match status" value="1"/>
</dbReference>
<dbReference type="GO" id="GO:0005886">
    <property type="term" value="C:plasma membrane"/>
    <property type="evidence" value="ECO:0007669"/>
    <property type="project" value="UniProtKB-SubCell"/>
</dbReference>
<evidence type="ECO:0000256" key="8">
    <source>
        <dbReference type="ARBA" id="ARBA00023143"/>
    </source>
</evidence>
<keyword evidence="11" id="KW-0969">Cilium</keyword>
<evidence type="ECO:0000256" key="2">
    <source>
        <dbReference type="ARBA" id="ARBA00009772"/>
    </source>
</evidence>
<feature type="transmembrane region" description="Helical" evidence="10">
    <location>
        <begin position="169"/>
        <end position="199"/>
    </location>
</feature>
<evidence type="ECO:0000256" key="4">
    <source>
        <dbReference type="ARBA" id="ARBA00022475"/>
    </source>
</evidence>
<feature type="transmembrane region" description="Helical" evidence="10">
    <location>
        <begin position="37"/>
        <end position="55"/>
    </location>
</feature>
<keyword evidence="11" id="KW-0966">Cell projection</keyword>
<keyword evidence="7 10" id="KW-0472">Membrane</keyword>
<keyword evidence="5 10" id="KW-0812">Transmembrane</keyword>
<dbReference type="GO" id="GO:0044780">
    <property type="term" value="P:bacterial-type flagellum assembly"/>
    <property type="evidence" value="ECO:0007669"/>
    <property type="project" value="UniProtKB-UniRule"/>
</dbReference>
<keyword evidence="8 10" id="KW-0975">Bacterial flagellum</keyword>
<comment type="similarity">
    <text evidence="2 10">Belongs to the FliR/MopE/SpaR family.</text>
</comment>
<feature type="transmembrane region" description="Helical" evidence="10">
    <location>
        <begin position="126"/>
        <end position="149"/>
    </location>
</feature>
<dbReference type="Proteomes" id="UP000245461">
    <property type="component" value="Unassembled WGS sequence"/>
</dbReference>
<evidence type="ECO:0000256" key="6">
    <source>
        <dbReference type="ARBA" id="ARBA00022989"/>
    </source>
</evidence>
<gene>
    <name evidence="11" type="primary">fliR</name>
    <name evidence="11" type="ORF">DKG74_18270</name>
</gene>
<dbReference type="InterPro" id="IPR002010">
    <property type="entry name" value="T3SS_IM_R"/>
</dbReference>
<comment type="function">
    <text evidence="1 10">Role in flagellar biosynthesis.</text>
</comment>
<evidence type="ECO:0000313" key="11">
    <source>
        <dbReference type="EMBL" id="PWR18575.1"/>
    </source>
</evidence>
<dbReference type="GO" id="GO:0009425">
    <property type="term" value="C:bacterial-type flagellum basal body"/>
    <property type="evidence" value="ECO:0007669"/>
    <property type="project" value="UniProtKB-SubCell"/>
</dbReference>
<dbReference type="EMBL" id="QGLE01000013">
    <property type="protein sequence ID" value="PWR18575.1"/>
    <property type="molecule type" value="Genomic_DNA"/>
</dbReference>